<dbReference type="InterPro" id="IPR027417">
    <property type="entry name" value="P-loop_NTPase"/>
</dbReference>
<evidence type="ECO:0000256" key="5">
    <source>
        <dbReference type="ARBA" id="ARBA00023136"/>
    </source>
</evidence>
<protein>
    <recommendedName>
        <fullName evidence="9">Sulfotransferase family protein</fullName>
    </recommendedName>
</protein>
<keyword evidence="8" id="KW-1185">Reference proteome</keyword>
<evidence type="ECO:0000256" key="4">
    <source>
        <dbReference type="ARBA" id="ARBA00022989"/>
    </source>
</evidence>
<dbReference type="RefSeq" id="WP_244457672.1">
    <property type="nucleotide sequence ID" value="NZ_AP025637.1"/>
</dbReference>
<evidence type="ECO:0000256" key="1">
    <source>
        <dbReference type="ARBA" id="ARBA00004167"/>
    </source>
</evidence>
<gene>
    <name evidence="7" type="ORF">Rmf_02630</name>
</gene>
<dbReference type="SUPFAM" id="SSF52540">
    <property type="entry name" value="P-loop containing nucleoside triphosphate hydrolases"/>
    <property type="match status" value="1"/>
</dbReference>
<name>A0ABM7XXX4_9PROT</name>
<keyword evidence="3" id="KW-0812">Transmembrane</keyword>
<organism evidence="7 8">
    <name type="scientific">Roseomonas fluvialis</name>
    <dbReference type="NCBI Taxonomy" id="1750527"/>
    <lineage>
        <taxon>Bacteria</taxon>
        <taxon>Pseudomonadati</taxon>
        <taxon>Pseudomonadota</taxon>
        <taxon>Alphaproteobacteria</taxon>
        <taxon>Acetobacterales</taxon>
        <taxon>Roseomonadaceae</taxon>
        <taxon>Roseomonas</taxon>
    </lineage>
</organism>
<evidence type="ECO:0000256" key="6">
    <source>
        <dbReference type="ARBA" id="ARBA00023180"/>
    </source>
</evidence>
<evidence type="ECO:0000256" key="3">
    <source>
        <dbReference type="ARBA" id="ARBA00022692"/>
    </source>
</evidence>
<keyword evidence="2" id="KW-0808">Transferase</keyword>
<comment type="subcellular location">
    <subcellularLocation>
        <location evidence="1">Membrane</location>
        <topology evidence="1">Single-pass membrane protein</topology>
    </subcellularLocation>
</comment>
<evidence type="ECO:0000313" key="8">
    <source>
        <dbReference type="Proteomes" id="UP000831327"/>
    </source>
</evidence>
<dbReference type="Pfam" id="PF03567">
    <property type="entry name" value="Sulfotransfer_2"/>
    <property type="match status" value="1"/>
</dbReference>
<keyword evidence="4" id="KW-1133">Transmembrane helix</keyword>
<proteinExistence type="predicted"/>
<dbReference type="EMBL" id="AP025637">
    <property type="protein sequence ID" value="BDG70334.1"/>
    <property type="molecule type" value="Genomic_DNA"/>
</dbReference>
<dbReference type="PANTHER" id="PTHR12812">
    <property type="entry name" value="HEPARAN SULFATE 6-O-SULFOTRANSFERASE 3"/>
    <property type="match status" value="1"/>
</dbReference>
<dbReference type="Gene3D" id="3.40.50.300">
    <property type="entry name" value="P-loop containing nucleotide triphosphate hydrolases"/>
    <property type="match status" value="1"/>
</dbReference>
<dbReference type="InterPro" id="IPR010635">
    <property type="entry name" value="Heparan_SO4-6-sulfoTrfase"/>
</dbReference>
<evidence type="ECO:0000256" key="2">
    <source>
        <dbReference type="ARBA" id="ARBA00022679"/>
    </source>
</evidence>
<keyword evidence="6" id="KW-0325">Glycoprotein</keyword>
<evidence type="ECO:0008006" key="9">
    <source>
        <dbReference type="Google" id="ProtNLM"/>
    </source>
</evidence>
<sequence length="272" mass="30221">MATLPPPQAGGRKLVFLHLPKTGGTTLHHHFSAHFAPEEICPERFSNLHDLPREQLDRYRYFCGHFNFDQVRLIPGPLFLVTVLRDPVERLMSSYLYWKRHTAEAVARPGMEGPALARSAPLAEFLRNPHHQVQDSVNNTMTRYLAGQVTVNGDLTYRYFAGGAALPVTELEVLHRALGNLLAIDVVGLTSNLHEVYARVALAYGMPRLPALARLNARTDAAPGLGPVVEEPPDAQARAEIERSVWLDRVVFRLARAHLRQSARPPMAAPAA</sequence>
<reference evidence="7 8" key="1">
    <citation type="journal article" date="2016" name="Microbes Environ.">
        <title>Phylogenetically diverse aerobic anoxygenic phototrophic bacteria isolated from epilithic biofilms in Tama river, Japan.</title>
        <authorList>
            <person name="Hirose S."/>
            <person name="Matsuura K."/>
            <person name="Haruta S."/>
        </authorList>
    </citation>
    <scope>NUCLEOTIDE SEQUENCE [LARGE SCALE GENOMIC DNA]</scope>
    <source>
        <strain evidence="7 8">S08</strain>
    </source>
</reference>
<evidence type="ECO:0000313" key="7">
    <source>
        <dbReference type="EMBL" id="BDG70334.1"/>
    </source>
</evidence>
<dbReference type="InterPro" id="IPR005331">
    <property type="entry name" value="Sulfotransferase"/>
</dbReference>
<dbReference type="Proteomes" id="UP000831327">
    <property type="component" value="Chromosome"/>
</dbReference>
<keyword evidence="5" id="KW-0472">Membrane</keyword>
<dbReference type="PANTHER" id="PTHR12812:SF0">
    <property type="entry name" value="HEPARAN-SULFATE 6-O-SULFOTRANSFERASE"/>
    <property type="match status" value="1"/>
</dbReference>
<accession>A0ABM7XXX4</accession>